<reference evidence="2 3" key="1">
    <citation type="submission" date="2015-01" db="EMBL/GenBank/DDBJ databases">
        <title>Draft genome sequence of Pedobacter sp. NL19 isolated from sludge of an effluent treatment pond in an abandoned uranium mine.</title>
        <authorList>
            <person name="Santos T."/>
            <person name="Caetano T."/>
            <person name="Covas C."/>
            <person name="Cruz A."/>
            <person name="Mendo S."/>
        </authorList>
    </citation>
    <scope>NUCLEOTIDE SEQUENCE [LARGE SCALE GENOMIC DNA]</scope>
    <source>
        <strain evidence="2 3">NL19</strain>
    </source>
</reference>
<keyword evidence="3" id="KW-1185">Reference proteome</keyword>
<dbReference type="Gene3D" id="3.60.60.10">
    <property type="entry name" value="Penicillin V Acylase, Chain A"/>
    <property type="match status" value="1"/>
</dbReference>
<evidence type="ECO:0000313" key="3">
    <source>
        <dbReference type="Proteomes" id="UP000032049"/>
    </source>
</evidence>
<name>A0A0D0GNN3_9SPHI</name>
<gene>
    <name evidence="2" type="ORF">TH53_16725</name>
</gene>
<evidence type="ECO:0000256" key="1">
    <source>
        <dbReference type="SAM" id="SignalP"/>
    </source>
</evidence>
<dbReference type="PROSITE" id="PS51257">
    <property type="entry name" value="PROKAR_LIPOPROTEIN"/>
    <property type="match status" value="1"/>
</dbReference>
<dbReference type="STRING" id="1503925.TH53_16725"/>
<keyword evidence="1" id="KW-0732">Signal</keyword>
<proteinExistence type="predicted"/>
<comment type="caution">
    <text evidence="2">The sequence shown here is derived from an EMBL/GenBank/DDBJ whole genome shotgun (WGS) entry which is preliminary data.</text>
</comment>
<accession>A0A0D0GNN3</accession>
<dbReference type="OrthoDB" id="738883at2"/>
<organism evidence="2 3">
    <name type="scientific">Pedobacter lusitanus</name>
    <dbReference type="NCBI Taxonomy" id="1503925"/>
    <lineage>
        <taxon>Bacteria</taxon>
        <taxon>Pseudomonadati</taxon>
        <taxon>Bacteroidota</taxon>
        <taxon>Sphingobacteriia</taxon>
        <taxon>Sphingobacteriales</taxon>
        <taxon>Sphingobacteriaceae</taxon>
        <taxon>Pedobacter</taxon>
    </lineage>
</organism>
<dbReference type="SUPFAM" id="SSF56235">
    <property type="entry name" value="N-terminal nucleophile aminohydrolases (Ntn hydrolases)"/>
    <property type="match status" value="1"/>
</dbReference>
<dbReference type="AlphaFoldDB" id="A0A0D0GNN3"/>
<feature type="chain" id="PRO_5002210687" evidence="1">
    <location>
        <begin position="22"/>
        <end position="426"/>
    </location>
</feature>
<protein>
    <submittedName>
        <fullName evidence="2">Uncharacterized protein</fullName>
    </submittedName>
</protein>
<evidence type="ECO:0000313" key="2">
    <source>
        <dbReference type="EMBL" id="KIO76121.1"/>
    </source>
</evidence>
<feature type="signal peptide" evidence="1">
    <location>
        <begin position="1"/>
        <end position="21"/>
    </location>
</feature>
<dbReference type="InterPro" id="IPR029055">
    <property type="entry name" value="Ntn_hydrolases_N"/>
</dbReference>
<dbReference type="EMBL" id="JXRA01000073">
    <property type="protein sequence ID" value="KIO76121.1"/>
    <property type="molecule type" value="Genomic_DNA"/>
</dbReference>
<sequence length="426" mass="48361">MKLKILSVIIALTIVGQVANACTVISCALKGEVFAAANEDDYMGFARMWLSPRTADRYGSICFGLPDLQAQAAMNEYGLFYDFTAQNIDASKYNLKNIYKGDLFFEILGKCKTVPEVLKMLEKYDYSDNSQVLIADALGNSVIINVGTKVVKTASYQINTNFNIAALKTGKYSCRRYDISEEALKDAKTLSVPFLRDILSHTRQEGKLSTIYSNIYDLKRGIVYIYNFHDFNKPYVIDLKKELARGYRLEKISSHFPVAYAYESFLQLDPAMFRKEMILDEIGNKGLNTTIDRYFALANDTTKKDSKINGILLEVSIQLIKEAYNRHANGGPWEYWFGFAGGFKNERFTDERLTGAERILDFLNEQKESAIKLKNFIFELKAYLSMLKGDGQKAKDYYKLASLSSADSWPVSYNRAQKMALMFSGK</sequence>
<dbReference type="Proteomes" id="UP000032049">
    <property type="component" value="Unassembled WGS sequence"/>
</dbReference>
<dbReference type="RefSeq" id="WP_041883522.1">
    <property type="nucleotide sequence ID" value="NZ_CP157278.1"/>
</dbReference>